<keyword evidence="2" id="KW-0804">Transcription</keyword>
<keyword evidence="1" id="KW-0805">Transcription regulation</keyword>
<dbReference type="InterPro" id="IPR005158">
    <property type="entry name" value="BTAD"/>
</dbReference>
<dbReference type="Proteomes" id="UP001500655">
    <property type="component" value="Unassembled WGS sequence"/>
</dbReference>
<dbReference type="InterPro" id="IPR016032">
    <property type="entry name" value="Sig_transdc_resp-reg_C-effctor"/>
</dbReference>
<dbReference type="PANTHER" id="PTHR35807">
    <property type="entry name" value="TRANSCRIPTIONAL REGULATOR REDD-RELATED"/>
    <property type="match status" value="1"/>
</dbReference>
<dbReference type="CDD" id="cd15831">
    <property type="entry name" value="BTAD"/>
    <property type="match status" value="1"/>
</dbReference>
<gene>
    <name evidence="4" type="ORF">GCM10009681_47330</name>
</gene>
<evidence type="ECO:0000313" key="4">
    <source>
        <dbReference type="EMBL" id="GAA1770464.1"/>
    </source>
</evidence>
<evidence type="ECO:0000256" key="1">
    <source>
        <dbReference type="ARBA" id="ARBA00023015"/>
    </source>
</evidence>
<keyword evidence="5" id="KW-1185">Reference proteome</keyword>
<dbReference type="Gene3D" id="1.25.40.10">
    <property type="entry name" value="Tetratricopeptide repeat domain"/>
    <property type="match status" value="1"/>
</dbReference>
<reference evidence="5" key="1">
    <citation type="journal article" date="2019" name="Int. J. Syst. Evol. Microbiol.">
        <title>The Global Catalogue of Microorganisms (GCM) 10K type strain sequencing project: providing services to taxonomists for standard genome sequencing and annotation.</title>
        <authorList>
            <consortium name="The Broad Institute Genomics Platform"/>
            <consortium name="The Broad Institute Genome Sequencing Center for Infectious Disease"/>
            <person name="Wu L."/>
            <person name="Ma J."/>
        </authorList>
    </citation>
    <scope>NUCLEOTIDE SEQUENCE [LARGE SCALE GENOMIC DNA]</scope>
    <source>
        <strain evidence="5">JCM 13249</strain>
    </source>
</reference>
<dbReference type="EMBL" id="BAAALS010000028">
    <property type="protein sequence ID" value="GAA1770464.1"/>
    <property type="molecule type" value="Genomic_DNA"/>
</dbReference>
<dbReference type="PANTHER" id="PTHR35807:SF1">
    <property type="entry name" value="TRANSCRIPTIONAL REGULATOR REDD"/>
    <property type="match status" value="1"/>
</dbReference>
<dbReference type="InterPro" id="IPR011990">
    <property type="entry name" value="TPR-like_helical_dom_sf"/>
</dbReference>
<evidence type="ECO:0000313" key="5">
    <source>
        <dbReference type="Proteomes" id="UP001500655"/>
    </source>
</evidence>
<evidence type="ECO:0000259" key="3">
    <source>
        <dbReference type="SMART" id="SM01043"/>
    </source>
</evidence>
<sequence>MDVNNEVPVERLIRYVWDGQPPAAAQTTLQSYIYRLRQLLKPVSGVGLETSSASYLLHVDPAQTDVWSFKQGVAEAAGLNANGELRESVRSLRAALALWRGTALVGVPGKSIQQEARLLEDERIAAYEDLFSTEILLGNHRTIVPELRKVVSRYQYHETLRAQLMVALYRAGRQAEALQVYAVIRRKLREDLGIDPGPELQELHKSILEQVPGTILLPPSVSV</sequence>
<dbReference type="SMART" id="SM01043">
    <property type="entry name" value="BTAD"/>
    <property type="match status" value="1"/>
</dbReference>
<organism evidence="4 5">
    <name type="scientific">Luedemannella helvata</name>
    <dbReference type="NCBI Taxonomy" id="349315"/>
    <lineage>
        <taxon>Bacteria</taxon>
        <taxon>Bacillati</taxon>
        <taxon>Actinomycetota</taxon>
        <taxon>Actinomycetes</taxon>
        <taxon>Micromonosporales</taxon>
        <taxon>Micromonosporaceae</taxon>
        <taxon>Luedemannella</taxon>
    </lineage>
</organism>
<protein>
    <recommendedName>
        <fullName evidence="3">Bacterial transcriptional activator domain-containing protein</fullName>
    </recommendedName>
</protein>
<name>A0ABP4X4Y7_9ACTN</name>
<proteinExistence type="predicted"/>
<feature type="domain" description="Bacterial transcriptional activator" evidence="3">
    <location>
        <begin position="64"/>
        <end position="208"/>
    </location>
</feature>
<comment type="caution">
    <text evidence="4">The sequence shown here is derived from an EMBL/GenBank/DDBJ whole genome shotgun (WGS) entry which is preliminary data.</text>
</comment>
<dbReference type="Pfam" id="PF03704">
    <property type="entry name" value="BTAD"/>
    <property type="match status" value="1"/>
</dbReference>
<evidence type="ECO:0000256" key="2">
    <source>
        <dbReference type="ARBA" id="ARBA00023163"/>
    </source>
</evidence>
<dbReference type="SUPFAM" id="SSF46894">
    <property type="entry name" value="C-terminal effector domain of the bipartite response regulators"/>
    <property type="match status" value="1"/>
</dbReference>
<accession>A0ABP4X4Y7</accession>
<dbReference type="InterPro" id="IPR051677">
    <property type="entry name" value="AfsR-DnrI-RedD_regulator"/>
</dbReference>
<dbReference type="Gene3D" id="1.10.10.10">
    <property type="entry name" value="Winged helix-like DNA-binding domain superfamily/Winged helix DNA-binding domain"/>
    <property type="match status" value="1"/>
</dbReference>
<dbReference type="InterPro" id="IPR036388">
    <property type="entry name" value="WH-like_DNA-bd_sf"/>
</dbReference>
<dbReference type="SUPFAM" id="SSF48452">
    <property type="entry name" value="TPR-like"/>
    <property type="match status" value="1"/>
</dbReference>